<dbReference type="AlphaFoldDB" id="A0AAQ3NWK1"/>
<name>A0AAQ3NWK1_VIGMU</name>
<feature type="compositionally biased region" description="Basic and acidic residues" evidence="1">
    <location>
        <begin position="83"/>
        <end position="99"/>
    </location>
</feature>
<feature type="compositionally biased region" description="Polar residues" evidence="1">
    <location>
        <begin position="105"/>
        <end position="116"/>
    </location>
</feature>
<gene>
    <name evidence="2" type="ORF">V8G54_009353</name>
</gene>
<protein>
    <submittedName>
        <fullName evidence="2">Uncharacterized protein</fullName>
    </submittedName>
</protein>
<feature type="region of interest" description="Disordered" evidence="1">
    <location>
        <begin position="77"/>
        <end position="116"/>
    </location>
</feature>
<proteinExistence type="predicted"/>
<organism evidence="2 3">
    <name type="scientific">Vigna mungo</name>
    <name type="common">Black gram</name>
    <name type="synonym">Phaseolus mungo</name>
    <dbReference type="NCBI Taxonomy" id="3915"/>
    <lineage>
        <taxon>Eukaryota</taxon>
        <taxon>Viridiplantae</taxon>
        <taxon>Streptophyta</taxon>
        <taxon>Embryophyta</taxon>
        <taxon>Tracheophyta</taxon>
        <taxon>Spermatophyta</taxon>
        <taxon>Magnoliopsida</taxon>
        <taxon>eudicotyledons</taxon>
        <taxon>Gunneridae</taxon>
        <taxon>Pentapetalae</taxon>
        <taxon>rosids</taxon>
        <taxon>fabids</taxon>
        <taxon>Fabales</taxon>
        <taxon>Fabaceae</taxon>
        <taxon>Papilionoideae</taxon>
        <taxon>50 kb inversion clade</taxon>
        <taxon>NPAAA clade</taxon>
        <taxon>indigoferoid/millettioid clade</taxon>
        <taxon>Phaseoleae</taxon>
        <taxon>Vigna</taxon>
    </lineage>
</organism>
<accession>A0AAQ3NWK1</accession>
<keyword evidence="3" id="KW-1185">Reference proteome</keyword>
<evidence type="ECO:0000313" key="2">
    <source>
        <dbReference type="EMBL" id="WVZ16371.1"/>
    </source>
</evidence>
<dbReference type="EMBL" id="CP144698">
    <property type="protein sequence ID" value="WVZ16371.1"/>
    <property type="molecule type" value="Genomic_DNA"/>
</dbReference>
<reference evidence="2 3" key="1">
    <citation type="journal article" date="2023" name="Life. Sci Alliance">
        <title>Evolutionary insights into 3D genome organization and epigenetic landscape of Vigna mungo.</title>
        <authorList>
            <person name="Junaid A."/>
            <person name="Singh B."/>
            <person name="Bhatia S."/>
        </authorList>
    </citation>
    <scope>NUCLEOTIDE SEQUENCE [LARGE SCALE GENOMIC DNA]</scope>
    <source>
        <strain evidence="2">Urdbean</strain>
    </source>
</reference>
<dbReference type="Proteomes" id="UP001374535">
    <property type="component" value="Chromosome 3"/>
</dbReference>
<feature type="region of interest" description="Disordered" evidence="1">
    <location>
        <begin position="21"/>
        <end position="48"/>
    </location>
</feature>
<evidence type="ECO:0000256" key="1">
    <source>
        <dbReference type="SAM" id="MobiDB-lite"/>
    </source>
</evidence>
<sequence length="116" mass="12603">MLLPSNNKVDFGSSSTLTQSLAANPTLKESQISTNSVSRTHPIVHSFPSPVAKCNEKVIAPSYNVLTTKRDMVEFSPVVADNDETHKTDRNKKSIKDTDTTSTTALDANSSHNLKT</sequence>
<evidence type="ECO:0000313" key="3">
    <source>
        <dbReference type="Proteomes" id="UP001374535"/>
    </source>
</evidence>
<feature type="compositionally biased region" description="Polar residues" evidence="1">
    <location>
        <begin position="21"/>
        <end position="39"/>
    </location>
</feature>